<dbReference type="Pfam" id="PF04519">
    <property type="entry name" value="Bactofilin"/>
    <property type="match status" value="1"/>
</dbReference>
<feature type="compositionally biased region" description="Basic and acidic residues" evidence="2">
    <location>
        <begin position="121"/>
        <end position="135"/>
    </location>
</feature>
<evidence type="ECO:0000256" key="2">
    <source>
        <dbReference type="SAM" id="MobiDB-lite"/>
    </source>
</evidence>
<dbReference type="OrthoDB" id="5432602at2"/>
<dbReference type="STRING" id="1285928.SAMN04487894_12013"/>
<dbReference type="PANTHER" id="PTHR35024">
    <property type="entry name" value="HYPOTHETICAL CYTOSOLIC PROTEIN"/>
    <property type="match status" value="1"/>
</dbReference>
<proteinExistence type="inferred from homology"/>
<dbReference type="EMBL" id="FMZO01000020">
    <property type="protein sequence ID" value="SDE07589.1"/>
    <property type="molecule type" value="Genomic_DNA"/>
</dbReference>
<gene>
    <name evidence="3" type="ORF">SAMN04487894_12013</name>
</gene>
<feature type="region of interest" description="Disordered" evidence="2">
    <location>
        <begin position="121"/>
        <end position="143"/>
    </location>
</feature>
<sequence>MFNKNSTRDKKTNLDHITINTVIDEGMLIKGNISGEGAIRIDGKIEGNIELKEGIILGEKAEITGSVKSNIIVVHGKLHGNISCRFLYIKSTGLIDGDIEVGAFEVELGGKYNGTLKMPDQELQHKEAPKSKKTAEGALLLQK</sequence>
<evidence type="ECO:0000256" key="1">
    <source>
        <dbReference type="ARBA" id="ARBA00044755"/>
    </source>
</evidence>
<name>A0A1G6ZYF2_NIADE</name>
<accession>A0A1G6ZYF2</accession>
<evidence type="ECO:0000313" key="3">
    <source>
        <dbReference type="EMBL" id="SDE07589.1"/>
    </source>
</evidence>
<comment type="similarity">
    <text evidence="1">Belongs to the bactofilin family.</text>
</comment>
<organism evidence="3 4">
    <name type="scientific">Niabella drilacis (strain DSM 25811 / CCM 8410 / CCUG 62505 / LMG 26954 / E90)</name>
    <dbReference type="NCBI Taxonomy" id="1285928"/>
    <lineage>
        <taxon>Bacteria</taxon>
        <taxon>Pseudomonadati</taxon>
        <taxon>Bacteroidota</taxon>
        <taxon>Chitinophagia</taxon>
        <taxon>Chitinophagales</taxon>
        <taxon>Chitinophagaceae</taxon>
        <taxon>Niabella</taxon>
    </lineage>
</organism>
<keyword evidence="4" id="KW-1185">Reference proteome</keyword>
<protein>
    <submittedName>
        <fullName evidence="3">Protein CcmA, bactofilin family</fullName>
    </submittedName>
</protein>
<evidence type="ECO:0000313" key="4">
    <source>
        <dbReference type="Proteomes" id="UP000198757"/>
    </source>
</evidence>
<dbReference type="Proteomes" id="UP000198757">
    <property type="component" value="Unassembled WGS sequence"/>
</dbReference>
<dbReference type="InterPro" id="IPR007607">
    <property type="entry name" value="BacA/B"/>
</dbReference>
<reference evidence="4" key="1">
    <citation type="submission" date="2016-10" db="EMBL/GenBank/DDBJ databases">
        <authorList>
            <person name="Varghese N."/>
            <person name="Submissions S."/>
        </authorList>
    </citation>
    <scope>NUCLEOTIDE SEQUENCE [LARGE SCALE GENOMIC DNA]</scope>
    <source>
        <strain evidence="4">DSM 25811 / CCM 8410 / LMG 26954 / E90</strain>
    </source>
</reference>
<dbReference type="PANTHER" id="PTHR35024:SF4">
    <property type="entry name" value="POLYMER-FORMING CYTOSKELETAL PROTEIN"/>
    <property type="match status" value="1"/>
</dbReference>
<dbReference type="AlphaFoldDB" id="A0A1G6ZYF2"/>